<dbReference type="AlphaFoldDB" id="A0A5E4N291"/>
<dbReference type="Proteomes" id="UP000325440">
    <property type="component" value="Unassembled WGS sequence"/>
</dbReference>
<proteinExistence type="predicted"/>
<dbReference type="EMBL" id="CABPRJ010001493">
    <property type="protein sequence ID" value="VVC38714.1"/>
    <property type="molecule type" value="Genomic_DNA"/>
</dbReference>
<keyword evidence="2" id="KW-1185">Reference proteome</keyword>
<organism evidence="1 2">
    <name type="scientific">Cinara cedri</name>
    <dbReference type="NCBI Taxonomy" id="506608"/>
    <lineage>
        <taxon>Eukaryota</taxon>
        <taxon>Metazoa</taxon>
        <taxon>Ecdysozoa</taxon>
        <taxon>Arthropoda</taxon>
        <taxon>Hexapoda</taxon>
        <taxon>Insecta</taxon>
        <taxon>Pterygota</taxon>
        <taxon>Neoptera</taxon>
        <taxon>Paraneoptera</taxon>
        <taxon>Hemiptera</taxon>
        <taxon>Sternorrhyncha</taxon>
        <taxon>Aphidomorpha</taxon>
        <taxon>Aphidoidea</taxon>
        <taxon>Aphididae</taxon>
        <taxon>Lachninae</taxon>
        <taxon>Cinara</taxon>
    </lineage>
</organism>
<dbReference type="OrthoDB" id="6585297at2759"/>
<gene>
    <name evidence="1" type="ORF">CINCED_3A024723</name>
</gene>
<accession>A0A5E4N291</accession>
<evidence type="ECO:0000313" key="1">
    <source>
        <dbReference type="EMBL" id="VVC38714.1"/>
    </source>
</evidence>
<reference evidence="1 2" key="1">
    <citation type="submission" date="2019-08" db="EMBL/GenBank/DDBJ databases">
        <authorList>
            <person name="Alioto T."/>
            <person name="Alioto T."/>
            <person name="Gomez Garrido J."/>
        </authorList>
    </citation>
    <scope>NUCLEOTIDE SEQUENCE [LARGE SCALE GENOMIC DNA]</scope>
</reference>
<protein>
    <submittedName>
        <fullName evidence="1">Uncharacterized protein</fullName>
    </submittedName>
</protein>
<evidence type="ECO:0000313" key="2">
    <source>
        <dbReference type="Proteomes" id="UP000325440"/>
    </source>
</evidence>
<sequence length="177" mass="20207">MIDTVHNTGLRLVTGAYRSSPIPSVLNTAGEAPLDIRRVHSSMLLTTRCTQKNLEVLTQITHILKGIPFLHVDVIRNEAIHAPPWLLNSYINRELSEFSKNDTIPIIYNQHLHAIISDFHNYTEIYTDGSKMENGVGAVVVFQDHVSMLRLQNFCSIYTLKFHMLWTSSKENVYSKQ</sequence>
<name>A0A5E4N291_9HEMI</name>